<reference evidence="1 2" key="1">
    <citation type="submission" date="2024-04" db="EMBL/GenBank/DDBJ databases">
        <authorList>
            <person name="Rising A."/>
            <person name="Reimegard J."/>
            <person name="Sonavane S."/>
            <person name="Akerstrom W."/>
            <person name="Nylinder S."/>
            <person name="Hedman E."/>
            <person name="Kallberg Y."/>
        </authorList>
    </citation>
    <scope>NUCLEOTIDE SEQUENCE [LARGE SCALE GENOMIC DNA]</scope>
</reference>
<accession>A0AAV2AC69</accession>
<proteinExistence type="predicted"/>
<evidence type="ECO:0000313" key="2">
    <source>
        <dbReference type="Proteomes" id="UP001497382"/>
    </source>
</evidence>
<name>A0AAV2AC69_9ARAC</name>
<sequence length="231" mass="26433">MYHKMDIQNLLLFSSACLVTIILVLHFGVKALSWFLHRKYGVKLKVGGYGIMCFRNIHLQLKNGLKLEIEYVGVSSYLLNSNLKSIFVICLNDIRLQGDTEWIISRKASNQQSDSKSSSSLSKKFVSILKFVSLNVSNASVMQLGKSDEEFLLHLSFQEFNLYCCRLSEKMQLNMAILSSTVKVFKHQPLDQETHHSTESCICHFASNLHFSIITSVDKNVKIQVKMKLYR</sequence>
<organism evidence="1 2">
    <name type="scientific">Larinioides sclopetarius</name>
    <dbReference type="NCBI Taxonomy" id="280406"/>
    <lineage>
        <taxon>Eukaryota</taxon>
        <taxon>Metazoa</taxon>
        <taxon>Ecdysozoa</taxon>
        <taxon>Arthropoda</taxon>
        <taxon>Chelicerata</taxon>
        <taxon>Arachnida</taxon>
        <taxon>Araneae</taxon>
        <taxon>Araneomorphae</taxon>
        <taxon>Entelegynae</taxon>
        <taxon>Araneoidea</taxon>
        <taxon>Araneidae</taxon>
        <taxon>Larinioides</taxon>
    </lineage>
</organism>
<evidence type="ECO:0000313" key="1">
    <source>
        <dbReference type="EMBL" id="CAL1281518.1"/>
    </source>
</evidence>
<dbReference type="AlphaFoldDB" id="A0AAV2AC69"/>
<dbReference type="EMBL" id="CAXIEN010000145">
    <property type="protein sequence ID" value="CAL1281518.1"/>
    <property type="molecule type" value="Genomic_DNA"/>
</dbReference>
<protein>
    <submittedName>
        <fullName evidence="1">Uncharacterized protein</fullName>
    </submittedName>
</protein>
<dbReference type="PANTHER" id="PTHR15678:SF6">
    <property type="entry name" value="BRIDGE-LIKE LIPID TRANSFER PROTEIN FAMILY MEMBER 2"/>
    <property type="match status" value="1"/>
</dbReference>
<comment type="caution">
    <text evidence="1">The sequence shown here is derived from an EMBL/GenBank/DDBJ whole genome shotgun (WGS) entry which is preliminary data.</text>
</comment>
<gene>
    <name evidence="1" type="ORF">LARSCL_LOCUS11604</name>
</gene>
<dbReference type="Pfam" id="PF10344">
    <property type="entry name" value="Hobbit"/>
    <property type="match status" value="1"/>
</dbReference>
<dbReference type="PROSITE" id="PS51257">
    <property type="entry name" value="PROKAR_LIPOPROTEIN"/>
    <property type="match status" value="1"/>
</dbReference>
<dbReference type="Proteomes" id="UP001497382">
    <property type="component" value="Unassembled WGS sequence"/>
</dbReference>
<keyword evidence="2" id="KW-1185">Reference proteome</keyword>
<dbReference type="PANTHER" id="PTHR15678">
    <property type="entry name" value="ANTIGEN MLAA-22-RELATED"/>
    <property type="match status" value="1"/>
</dbReference>
<dbReference type="InterPro" id="IPR045167">
    <property type="entry name" value="Hobbit"/>
</dbReference>